<evidence type="ECO:0000256" key="1">
    <source>
        <dbReference type="SAM" id="MobiDB-lite"/>
    </source>
</evidence>
<keyword evidence="4" id="KW-1185">Reference proteome</keyword>
<organism evidence="3 4">
    <name type="scientific">Ficus carica</name>
    <name type="common">Common fig</name>
    <dbReference type="NCBI Taxonomy" id="3494"/>
    <lineage>
        <taxon>Eukaryota</taxon>
        <taxon>Viridiplantae</taxon>
        <taxon>Streptophyta</taxon>
        <taxon>Embryophyta</taxon>
        <taxon>Tracheophyta</taxon>
        <taxon>Spermatophyta</taxon>
        <taxon>Magnoliopsida</taxon>
        <taxon>eudicotyledons</taxon>
        <taxon>Gunneridae</taxon>
        <taxon>Pentapetalae</taxon>
        <taxon>rosids</taxon>
        <taxon>fabids</taxon>
        <taxon>Rosales</taxon>
        <taxon>Moraceae</taxon>
        <taxon>Ficeae</taxon>
        <taxon>Ficus</taxon>
    </lineage>
</organism>
<proteinExistence type="predicted"/>
<feature type="region of interest" description="Disordered" evidence="1">
    <location>
        <begin position="73"/>
        <end position="139"/>
    </location>
</feature>
<keyword evidence="2" id="KW-0732">Signal</keyword>
<feature type="chain" id="PRO_5041643245" evidence="2">
    <location>
        <begin position="21"/>
        <end position="182"/>
    </location>
</feature>
<dbReference type="Proteomes" id="UP001187192">
    <property type="component" value="Unassembled WGS sequence"/>
</dbReference>
<feature type="compositionally biased region" description="Gly residues" evidence="1">
    <location>
        <begin position="121"/>
        <end position="139"/>
    </location>
</feature>
<evidence type="ECO:0000313" key="4">
    <source>
        <dbReference type="Proteomes" id="UP001187192"/>
    </source>
</evidence>
<feature type="compositionally biased region" description="Basic and acidic residues" evidence="1">
    <location>
        <begin position="105"/>
        <end position="120"/>
    </location>
</feature>
<comment type="caution">
    <text evidence="3">The sequence shown here is derived from an EMBL/GenBank/DDBJ whole genome shotgun (WGS) entry which is preliminary data.</text>
</comment>
<reference evidence="3" key="1">
    <citation type="submission" date="2023-07" db="EMBL/GenBank/DDBJ databases">
        <title>draft genome sequence of fig (Ficus carica).</title>
        <authorList>
            <person name="Takahashi T."/>
            <person name="Nishimura K."/>
        </authorList>
    </citation>
    <scope>NUCLEOTIDE SEQUENCE</scope>
</reference>
<accession>A0AA88D9H3</accession>
<evidence type="ECO:0000313" key="3">
    <source>
        <dbReference type="EMBL" id="GMN50903.1"/>
    </source>
</evidence>
<gene>
    <name evidence="3" type="ORF">TIFTF001_020068</name>
</gene>
<feature type="compositionally biased region" description="Basic and acidic residues" evidence="1">
    <location>
        <begin position="84"/>
        <end position="93"/>
    </location>
</feature>
<feature type="signal peptide" evidence="2">
    <location>
        <begin position="1"/>
        <end position="20"/>
    </location>
</feature>
<sequence length="182" mass="19473">MWGQLIVVVLVLSGCAPCDEDHVSRMRRTLERSLVMSRADLDNESHRANKRCQFHNEDMEVRGEKTTLTINICSRPFPPTPTPRCEKRERGDRGSPSGVGGPQAGKREREEKIEKGEERGGGGVLSGGTPGGLGGLSGAREWGVGGRGWVGGGRGWGQGWVAGIVVGLPATKKTLDGNGNMR</sequence>
<name>A0AA88D9H3_FICCA</name>
<dbReference type="AlphaFoldDB" id="A0AA88D9H3"/>
<protein>
    <submittedName>
        <fullName evidence="3">Uncharacterized protein</fullName>
    </submittedName>
</protein>
<evidence type="ECO:0000256" key="2">
    <source>
        <dbReference type="SAM" id="SignalP"/>
    </source>
</evidence>
<dbReference type="EMBL" id="BTGU01000035">
    <property type="protein sequence ID" value="GMN50903.1"/>
    <property type="molecule type" value="Genomic_DNA"/>
</dbReference>